<keyword evidence="1" id="KW-1133">Transmembrane helix</keyword>
<reference evidence="2" key="2">
    <citation type="submission" date="2019-09" db="EMBL/GenBank/DDBJ databases">
        <authorList>
            <consortium name="NCBI Pathogen Detection Project"/>
        </authorList>
    </citation>
    <scope>NUCLEOTIDE SEQUENCE</scope>
    <source>
        <strain evidence="2">CL18-200174</strain>
    </source>
</reference>
<feature type="transmembrane region" description="Helical" evidence="1">
    <location>
        <begin position="118"/>
        <end position="138"/>
    </location>
</feature>
<sequence length="228" mass="23851">MPVVAAFLGAVVAALRPPGLVVRSSIQHFAAGVIFSVIAVELLPEVRRGHDPFEVGWTFAAGVVFMLIIDAAVKRFNHGGEQGATRGPSPGQLVPIGVDVLLDGILIGIAMTTGLKQGLLLTIALTLEFFSLGLTMALEFGTSKLLVRVLAPTGIACLMIVGAILGRTLLADASVHTQAGLLAFGCAALLFLVTEELLIEAHKSANTSVTTTMFFVGFLIFLLLGMVE</sequence>
<protein>
    <submittedName>
        <fullName evidence="2">Transporter</fullName>
    </submittedName>
</protein>
<reference evidence="2" key="1">
    <citation type="journal article" date="2018" name="Genome Biol.">
        <title>SKESA: strategic k-mer extension for scrupulous assemblies.</title>
        <authorList>
            <person name="Souvorov A."/>
            <person name="Agarwala R."/>
            <person name="Lipman D.J."/>
        </authorList>
    </citation>
    <scope>NUCLEOTIDE SEQUENCE</scope>
    <source>
        <strain evidence="2">CL18-200174</strain>
    </source>
</reference>
<proteinExistence type="predicted"/>
<gene>
    <name evidence="2" type="ORF">JBK99_07130</name>
</gene>
<feature type="transmembrane region" description="Helical" evidence="1">
    <location>
        <begin position="205"/>
        <end position="227"/>
    </location>
</feature>
<name>A0AAN5PP69_LEGPN</name>
<feature type="transmembrane region" description="Helical" evidence="1">
    <location>
        <begin position="93"/>
        <end position="112"/>
    </location>
</feature>
<feature type="transmembrane region" description="Helical" evidence="1">
    <location>
        <begin position="175"/>
        <end position="193"/>
    </location>
</feature>
<keyword evidence="1" id="KW-0472">Membrane</keyword>
<dbReference type="AlphaFoldDB" id="A0AAN5PP69"/>
<organism evidence="2 3">
    <name type="scientific">Legionella pneumophila</name>
    <dbReference type="NCBI Taxonomy" id="446"/>
    <lineage>
        <taxon>Bacteria</taxon>
        <taxon>Pseudomonadati</taxon>
        <taxon>Pseudomonadota</taxon>
        <taxon>Gammaproteobacteria</taxon>
        <taxon>Legionellales</taxon>
        <taxon>Legionellaceae</taxon>
        <taxon>Legionella</taxon>
    </lineage>
</organism>
<feature type="transmembrane region" description="Helical" evidence="1">
    <location>
        <begin position="55"/>
        <end position="73"/>
    </location>
</feature>
<dbReference type="Proteomes" id="UP000863577">
    <property type="component" value="Unassembled WGS sequence"/>
</dbReference>
<accession>A0AAN5PP69</accession>
<comment type="caution">
    <text evidence="2">The sequence shown here is derived from an EMBL/GenBank/DDBJ whole genome shotgun (WGS) entry which is preliminary data.</text>
</comment>
<evidence type="ECO:0000256" key="1">
    <source>
        <dbReference type="SAM" id="Phobius"/>
    </source>
</evidence>
<feature type="transmembrane region" description="Helical" evidence="1">
    <location>
        <begin position="145"/>
        <end position="169"/>
    </location>
</feature>
<dbReference type="EMBL" id="DACWOD010000004">
    <property type="protein sequence ID" value="HAU2396104.1"/>
    <property type="molecule type" value="Genomic_DNA"/>
</dbReference>
<keyword evidence="1" id="KW-0812">Transmembrane</keyword>
<evidence type="ECO:0000313" key="2">
    <source>
        <dbReference type="EMBL" id="HAU2396104.1"/>
    </source>
</evidence>
<evidence type="ECO:0000313" key="3">
    <source>
        <dbReference type="Proteomes" id="UP000863577"/>
    </source>
</evidence>